<evidence type="ECO:0000313" key="4">
    <source>
        <dbReference type="Proteomes" id="UP000184476"/>
    </source>
</evidence>
<proteinExistence type="predicted"/>
<protein>
    <submittedName>
        <fullName evidence="3">Uncharacterized protein</fullName>
    </submittedName>
</protein>
<sequence length="773" mass="88569">MSDPTTLQNIPSLRNPKIPSAILKAIHQRDLASLVAFFQGAADYRDTTYIDYAIRSENRKFHLFHYLGAVYAAQSLDKSQETINQMIKKRPENSWDPSSFEQEEPGTQEPEKLERQTTDLHDRLKVVPTNTEQWNEFLALQVLEHTHELRELFDQTERLNQASPDIGSLSSLDRMVYSLRQATETGEIRNILPAMVSGYFCATKDAMKRQTTNHQMGQEVPSSSDLLDLKTLQSSNEDYRQYFTDGFNLGKVIQGQLNPQEITTWYRDMKQFVQKARNDLAEQIKNQLEQGLPNSYEQLGDVDSGKTLVKLNEGTTFSSIFTDYFTSQNGSIIIQKPAKRYGPPGEEYYSFKEQPKVYYQPKTNGPYYQMKIDEVVKVNPYNLSSDVERIILIDPTRPDDRRLVVRLDGDQCIYEPLATGFGKERREAKKRAKELRQEFVRSKEKHPNEIEVEPIEKWIEAQQEQSPQGSVLQLKSDKAVNLPLYGREFAGEEVLGKPKYRMGRANDGMEILFVEMESESHQGVSGVYIRQGNDGPFLQCWIDPKQPDHISTPYFEQDFIFKTNGKGIELYTPFNKLDKEFKEIPQAEFPNEVDYLAWDLHRQPDSAAPESTKLAYQQSLMGTAIANGVGTLTVEELIQIKDYLSSSLEMNLEQERQVVQKIVGNRLQDVGMIPNTQLKPEAYDYLKDHDISSVVQSALTKREPQPKEENFLVGVAMAAPDVFDEIMDNRTNKATLNKLPLQAFRKALIQSIKNHESKDIPSTPIQRTGERVI</sequence>
<dbReference type="EMBL" id="FQVL01000018">
    <property type="protein sequence ID" value="SHF37448.1"/>
    <property type="molecule type" value="Genomic_DNA"/>
</dbReference>
<feature type="coiled-coil region" evidence="1">
    <location>
        <begin position="418"/>
        <end position="445"/>
    </location>
</feature>
<dbReference type="RefSeq" id="WP_073158018.1">
    <property type="nucleotide sequence ID" value="NZ_FQVL01000018.1"/>
</dbReference>
<accession>A0A1M5B4T1</accession>
<organism evidence="3 4">
    <name type="scientific">Seinonella peptonophila</name>
    <dbReference type="NCBI Taxonomy" id="112248"/>
    <lineage>
        <taxon>Bacteria</taxon>
        <taxon>Bacillati</taxon>
        <taxon>Bacillota</taxon>
        <taxon>Bacilli</taxon>
        <taxon>Bacillales</taxon>
        <taxon>Thermoactinomycetaceae</taxon>
        <taxon>Seinonella</taxon>
    </lineage>
</organism>
<evidence type="ECO:0000256" key="2">
    <source>
        <dbReference type="SAM" id="MobiDB-lite"/>
    </source>
</evidence>
<reference evidence="3 4" key="1">
    <citation type="submission" date="2016-11" db="EMBL/GenBank/DDBJ databases">
        <authorList>
            <person name="Jaros S."/>
            <person name="Januszkiewicz K."/>
            <person name="Wedrychowicz H."/>
        </authorList>
    </citation>
    <scope>NUCLEOTIDE SEQUENCE [LARGE SCALE GENOMIC DNA]</scope>
    <source>
        <strain evidence="3 4">DSM 44666</strain>
    </source>
</reference>
<evidence type="ECO:0000313" key="3">
    <source>
        <dbReference type="EMBL" id="SHF37448.1"/>
    </source>
</evidence>
<dbReference type="Proteomes" id="UP000184476">
    <property type="component" value="Unassembled WGS sequence"/>
</dbReference>
<keyword evidence="4" id="KW-1185">Reference proteome</keyword>
<dbReference type="AlphaFoldDB" id="A0A1M5B4T1"/>
<gene>
    <name evidence="3" type="ORF">SAMN05444392_11827</name>
</gene>
<feature type="region of interest" description="Disordered" evidence="2">
    <location>
        <begin position="90"/>
        <end position="117"/>
    </location>
</feature>
<evidence type="ECO:0000256" key="1">
    <source>
        <dbReference type="SAM" id="Coils"/>
    </source>
</evidence>
<keyword evidence="1" id="KW-0175">Coiled coil</keyword>
<name>A0A1M5B4T1_9BACL</name>